<evidence type="ECO:0000256" key="2">
    <source>
        <dbReference type="SAM" id="MobiDB-lite"/>
    </source>
</evidence>
<dbReference type="OrthoDB" id="10262026at2759"/>
<feature type="region of interest" description="Disordered" evidence="2">
    <location>
        <begin position="1"/>
        <end position="35"/>
    </location>
</feature>
<evidence type="ECO:0000256" key="1">
    <source>
        <dbReference type="SAM" id="Coils"/>
    </source>
</evidence>
<feature type="coiled-coil region" evidence="1">
    <location>
        <begin position="172"/>
        <end position="199"/>
    </location>
</feature>
<gene>
    <name evidence="4" type="ORF">FA13DRAFT_1725854</name>
</gene>
<name>A0A4Y7TVK4_COPMI</name>
<sequence length="377" mass="41342">MGNSSKVSAQRYQPIRRSYPRRGVGRRRRKKSSRRPLRGSLLLIACLSNSQPFFRFAARIKQDQEAVLNPDVDTPFQDEADVVKRLLPYHIFQQPKEDLETVAYGKGKGKASEYDLKTELEDTKFAIECHKRQEKLRVRWRNIKIRQGERASPDTQAYVLAQAVLEADRAETASLSTELRTSRTELERIQREQRAAQNAAPRVTHFTVAPTPPASTSQAQAHYYRPYPYPYAQQPYGNPATGSTTLTFPAAPPQPSPAYMYQPGSAIPVQLPVSSLPALHQLGIVPIHATSLPPEGQPQPAAILRGSSTDGTMLSLEINVSLLQSAQMSGLAIILNSLVARNTSQAATAAAATATTPATQYNPSFAATNTGNPGQPS</sequence>
<evidence type="ECO:0000313" key="4">
    <source>
        <dbReference type="EMBL" id="TEB38206.1"/>
    </source>
</evidence>
<feature type="domain" description="GLTSCR protein conserved" evidence="3">
    <location>
        <begin position="63"/>
        <end position="175"/>
    </location>
</feature>
<accession>A0A4Y7TVK4</accession>
<dbReference type="STRING" id="71717.A0A4Y7TVK4"/>
<dbReference type="InterPro" id="IPR015671">
    <property type="entry name" value="GSCR1_dom"/>
</dbReference>
<evidence type="ECO:0000259" key="3">
    <source>
        <dbReference type="Pfam" id="PF15249"/>
    </source>
</evidence>
<feature type="compositionally biased region" description="Polar residues" evidence="2">
    <location>
        <begin position="1"/>
        <end position="11"/>
    </location>
</feature>
<organism evidence="4 5">
    <name type="scientific">Coprinellus micaceus</name>
    <name type="common">Glistening ink-cap mushroom</name>
    <name type="synonym">Coprinus micaceus</name>
    <dbReference type="NCBI Taxonomy" id="71717"/>
    <lineage>
        <taxon>Eukaryota</taxon>
        <taxon>Fungi</taxon>
        <taxon>Dikarya</taxon>
        <taxon>Basidiomycota</taxon>
        <taxon>Agaricomycotina</taxon>
        <taxon>Agaricomycetes</taxon>
        <taxon>Agaricomycetidae</taxon>
        <taxon>Agaricales</taxon>
        <taxon>Agaricineae</taxon>
        <taxon>Psathyrellaceae</taxon>
        <taxon>Coprinellus</taxon>
    </lineage>
</organism>
<feature type="compositionally biased region" description="Basic residues" evidence="2">
    <location>
        <begin position="18"/>
        <end position="35"/>
    </location>
</feature>
<dbReference type="Pfam" id="PF15249">
    <property type="entry name" value="GLTSCR1"/>
    <property type="match status" value="1"/>
</dbReference>
<dbReference type="Proteomes" id="UP000298030">
    <property type="component" value="Unassembled WGS sequence"/>
</dbReference>
<keyword evidence="1" id="KW-0175">Coiled coil</keyword>
<dbReference type="AlphaFoldDB" id="A0A4Y7TVK4"/>
<comment type="caution">
    <text evidence="4">The sequence shown here is derived from an EMBL/GenBank/DDBJ whole genome shotgun (WGS) entry which is preliminary data.</text>
</comment>
<protein>
    <recommendedName>
        <fullName evidence="3">GLTSCR protein conserved domain-containing protein</fullName>
    </recommendedName>
</protein>
<reference evidence="4 5" key="1">
    <citation type="journal article" date="2019" name="Nat. Ecol. Evol.">
        <title>Megaphylogeny resolves global patterns of mushroom evolution.</title>
        <authorList>
            <person name="Varga T."/>
            <person name="Krizsan K."/>
            <person name="Foldi C."/>
            <person name="Dima B."/>
            <person name="Sanchez-Garcia M."/>
            <person name="Sanchez-Ramirez S."/>
            <person name="Szollosi G.J."/>
            <person name="Szarkandi J.G."/>
            <person name="Papp V."/>
            <person name="Albert L."/>
            <person name="Andreopoulos W."/>
            <person name="Angelini C."/>
            <person name="Antonin V."/>
            <person name="Barry K.W."/>
            <person name="Bougher N.L."/>
            <person name="Buchanan P."/>
            <person name="Buyck B."/>
            <person name="Bense V."/>
            <person name="Catcheside P."/>
            <person name="Chovatia M."/>
            <person name="Cooper J."/>
            <person name="Damon W."/>
            <person name="Desjardin D."/>
            <person name="Finy P."/>
            <person name="Geml J."/>
            <person name="Haridas S."/>
            <person name="Hughes K."/>
            <person name="Justo A."/>
            <person name="Karasinski D."/>
            <person name="Kautmanova I."/>
            <person name="Kiss B."/>
            <person name="Kocsube S."/>
            <person name="Kotiranta H."/>
            <person name="LaButti K.M."/>
            <person name="Lechner B.E."/>
            <person name="Liimatainen K."/>
            <person name="Lipzen A."/>
            <person name="Lukacs Z."/>
            <person name="Mihaltcheva S."/>
            <person name="Morgado L.N."/>
            <person name="Niskanen T."/>
            <person name="Noordeloos M.E."/>
            <person name="Ohm R.A."/>
            <person name="Ortiz-Santana B."/>
            <person name="Ovrebo C."/>
            <person name="Racz N."/>
            <person name="Riley R."/>
            <person name="Savchenko A."/>
            <person name="Shiryaev A."/>
            <person name="Soop K."/>
            <person name="Spirin V."/>
            <person name="Szebenyi C."/>
            <person name="Tomsovsky M."/>
            <person name="Tulloss R.E."/>
            <person name="Uehling J."/>
            <person name="Grigoriev I.V."/>
            <person name="Vagvolgyi C."/>
            <person name="Papp T."/>
            <person name="Martin F.M."/>
            <person name="Miettinen O."/>
            <person name="Hibbett D.S."/>
            <person name="Nagy L.G."/>
        </authorList>
    </citation>
    <scope>NUCLEOTIDE SEQUENCE [LARGE SCALE GENOMIC DNA]</scope>
    <source>
        <strain evidence="4 5">FP101781</strain>
    </source>
</reference>
<dbReference type="EMBL" id="QPFP01000003">
    <property type="protein sequence ID" value="TEB38206.1"/>
    <property type="molecule type" value="Genomic_DNA"/>
</dbReference>
<proteinExistence type="predicted"/>
<evidence type="ECO:0000313" key="5">
    <source>
        <dbReference type="Proteomes" id="UP000298030"/>
    </source>
</evidence>
<keyword evidence="5" id="KW-1185">Reference proteome</keyword>